<evidence type="ECO:0000256" key="8">
    <source>
        <dbReference type="ARBA" id="ARBA00022490"/>
    </source>
</evidence>
<dbReference type="RefSeq" id="WP_203625830.1">
    <property type="nucleotide sequence ID" value="NZ_BOLQ01000001.1"/>
</dbReference>
<evidence type="ECO:0000256" key="1">
    <source>
        <dbReference type="ARBA" id="ARBA00000077"/>
    </source>
</evidence>
<feature type="binding site" evidence="14 15">
    <location>
        <position position="73"/>
    </location>
    <ligand>
        <name>a divalent metal cation</name>
        <dbReference type="ChEBI" id="CHEBI:60240"/>
    </ligand>
</feature>
<dbReference type="PROSITE" id="PS51975">
    <property type="entry name" value="RNASE_H_2"/>
    <property type="match status" value="1"/>
</dbReference>
<reference evidence="19" key="1">
    <citation type="journal article" date="2019" name="Int. J. Syst. Evol. Microbiol.">
        <title>The Global Catalogue of Microorganisms (GCM) 10K type strain sequencing project: providing services to taxonomists for standard genome sequencing and annotation.</title>
        <authorList>
            <consortium name="The Broad Institute Genomics Platform"/>
            <consortium name="The Broad Institute Genome Sequencing Center for Infectious Disease"/>
            <person name="Wu L."/>
            <person name="Ma J."/>
        </authorList>
    </citation>
    <scope>NUCLEOTIDE SEQUENCE [LARGE SCALE GENOMIC DNA]</scope>
    <source>
        <strain evidence="19">CCM 8980</strain>
    </source>
</reference>
<dbReference type="NCBIfam" id="NF000594">
    <property type="entry name" value="PRK00015.1-1"/>
    <property type="match status" value="1"/>
</dbReference>
<keyword evidence="8 14" id="KW-0963">Cytoplasm</keyword>
<dbReference type="Gene3D" id="3.30.420.10">
    <property type="entry name" value="Ribonuclease H-like superfamily/Ribonuclease H"/>
    <property type="match status" value="1"/>
</dbReference>
<sequence>MKLSEIREKLAADPVDDTFLEEVARDSRVGAQKLLATYRRRQDEAATAALDLQYRSRYERELWPRYPLIAGIDEVGRGPLAGPVVTAAVILRQDCELPVNDSKQLTRHERERLYPLIISQAIAVSLGVADSRAIDTENIYHATELAMGRAVSSLRVQPNFLLVDAMRVPVEVPQRKLIHGDANSISIGAASIVAKVVRDRLMEMYDGLYPGYDFKDNMGYGTKKHLAGLAELGITPIHRMSFAPVREEYMRQQQWIQENGRG</sequence>
<evidence type="ECO:0000256" key="14">
    <source>
        <dbReference type="HAMAP-Rule" id="MF_00052"/>
    </source>
</evidence>
<comment type="similarity">
    <text evidence="5 14 16">Belongs to the RNase HII family.</text>
</comment>
<dbReference type="SUPFAM" id="SSF53098">
    <property type="entry name" value="Ribonuclease H-like"/>
    <property type="match status" value="1"/>
</dbReference>
<dbReference type="EC" id="3.1.26.4" evidence="6 14"/>
<feature type="binding site" evidence="14 15">
    <location>
        <position position="74"/>
    </location>
    <ligand>
        <name>a divalent metal cation</name>
        <dbReference type="ChEBI" id="CHEBI:60240"/>
    </ligand>
</feature>
<organism evidence="18 19">
    <name type="scientific">Lacticaseibacillus mingshuiensis</name>
    <dbReference type="NCBI Taxonomy" id="2799574"/>
    <lineage>
        <taxon>Bacteria</taxon>
        <taxon>Bacillati</taxon>
        <taxon>Bacillota</taxon>
        <taxon>Bacilli</taxon>
        <taxon>Lactobacillales</taxon>
        <taxon>Lactobacillaceae</taxon>
        <taxon>Lacticaseibacillus</taxon>
    </lineage>
</organism>
<comment type="function">
    <text evidence="3 14 16">Endonuclease that specifically degrades the RNA of RNA-DNA hybrids.</text>
</comment>
<evidence type="ECO:0000256" key="15">
    <source>
        <dbReference type="PROSITE-ProRule" id="PRU01319"/>
    </source>
</evidence>
<evidence type="ECO:0000256" key="7">
    <source>
        <dbReference type="ARBA" id="ARBA00019179"/>
    </source>
</evidence>
<keyword evidence="12 14" id="KW-0378">Hydrolase</keyword>
<keyword evidence="19" id="KW-1185">Reference proteome</keyword>
<dbReference type="InterPro" id="IPR024567">
    <property type="entry name" value="RNase_HII/HIII_dom"/>
</dbReference>
<keyword evidence="11 14" id="KW-0255">Endonuclease</keyword>
<dbReference type="CDD" id="cd07182">
    <property type="entry name" value="RNase_HII_bacteria_HII_like"/>
    <property type="match status" value="1"/>
</dbReference>
<dbReference type="InterPro" id="IPR036397">
    <property type="entry name" value="RNaseH_sf"/>
</dbReference>
<evidence type="ECO:0000259" key="17">
    <source>
        <dbReference type="PROSITE" id="PS51975"/>
    </source>
</evidence>
<keyword evidence="13 14" id="KW-0464">Manganese</keyword>
<evidence type="ECO:0000313" key="19">
    <source>
        <dbReference type="Proteomes" id="UP001597196"/>
    </source>
</evidence>
<dbReference type="GO" id="GO:0004523">
    <property type="term" value="F:RNA-DNA hybrid ribonuclease activity"/>
    <property type="evidence" value="ECO:0007669"/>
    <property type="project" value="UniProtKB-EC"/>
</dbReference>
<comment type="subcellular location">
    <subcellularLocation>
        <location evidence="4 14">Cytoplasm</location>
    </subcellularLocation>
</comment>
<dbReference type="Pfam" id="PF01351">
    <property type="entry name" value="RNase_HII"/>
    <property type="match status" value="1"/>
</dbReference>
<evidence type="ECO:0000256" key="12">
    <source>
        <dbReference type="ARBA" id="ARBA00022801"/>
    </source>
</evidence>
<evidence type="ECO:0000256" key="6">
    <source>
        <dbReference type="ARBA" id="ARBA00012180"/>
    </source>
</evidence>
<dbReference type="NCBIfam" id="NF000595">
    <property type="entry name" value="PRK00015.1-3"/>
    <property type="match status" value="1"/>
</dbReference>
<dbReference type="InterPro" id="IPR001352">
    <property type="entry name" value="RNase_HII/HIII"/>
</dbReference>
<evidence type="ECO:0000256" key="2">
    <source>
        <dbReference type="ARBA" id="ARBA00001946"/>
    </source>
</evidence>
<accession>A0ABW4CDF2</accession>
<comment type="cofactor">
    <cofactor evidence="14 15">
        <name>Mn(2+)</name>
        <dbReference type="ChEBI" id="CHEBI:29035"/>
    </cofactor>
    <cofactor evidence="14 15">
        <name>Mg(2+)</name>
        <dbReference type="ChEBI" id="CHEBI:18420"/>
    </cofactor>
    <text evidence="14 15">Manganese or magnesium. Binds 1 divalent metal ion per monomer in the absence of substrate. May bind a second metal ion after substrate binding.</text>
</comment>
<dbReference type="InterPro" id="IPR022898">
    <property type="entry name" value="RNase_HII"/>
</dbReference>
<evidence type="ECO:0000256" key="11">
    <source>
        <dbReference type="ARBA" id="ARBA00022759"/>
    </source>
</evidence>
<evidence type="ECO:0000256" key="5">
    <source>
        <dbReference type="ARBA" id="ARBA00007383"/>
    </source>
</evidence>
<feature type="domain" description="RNase H type-2" evidence="17">
    <location>
        <begin position="67"/>
        <end position="254"/>
    </location>
</feature>
<evidence type="ECO:0000256" key="10">
    <source>
        <dbReference type="ARBA" id="ARBA00022723"/>
    </source>
</evidence>
<keyword evidence="9 14" id="KW-0540">Nuclease</keyword>
<proteinExistence type="inferred from homology"/>
<comment type="caution">
    <text evidence="18">The sequence shown here is derived from an EMBL/GenBank/DDBJ whole genome shotgun (WGS) entry which is preliminary data.</text>
</comment>
<comment type="cofactor">
    <cofactor evidence="2">
        <name>Mg(2+)</name>
        <dbReference type="ChEBI" id="CHEBI:18420"/>
    </cofactor>
</comment>
<evidence type="ECO:0000256" key="4">
    <source>
        <dbReference type="ARBA" id="ARBA00004496"/>
    </source>
</evidence>
<evidence type="ECO:0000313" key="18">
    <source>
        <dbReference type="EMBL" id="MFD1428800.1"/>
    </source>
</evidence>
<gene>
    <name evidence="14" type="primary">rnhB</name>
    <name evidence="18" type="ORF">ACFQ4P_00880</name>
</gene>
<feature type="binding site" evidence="14 15">
    <location>
        <position position="164"/>
    </location>
    <ligand>
        <name>a divalent metal cation</name>
        <dbReference type="ChEBI" id="CHEBI:60240"/>
    </ligand>
</feature>
<dbReference type="PANTHER" id="PTHR10954:SF18">
    <property type="entry name" value="RIBONUCLEASE HII"/>
    <property type="match status" value="1"/>
</dbReference>
<comment type="catalytic activity">
    <reaction evidence="1 14 15 16">
        <text>Endonucleolytic cleavage to 5'-phosphomonoester.</text>
        <dbReference type="EC" id="3.1.26.4"/>
    </reaction>
</comment>
<dbReference type="InterPro" id="IPR012337">
    <property type="entry name" value="RNaseH-like_sf"/>
</dbReference>
<name>A0ABW4CDF2_9LACO</name>
<dbReference type="PANTHER" id="PTHR10954">
    <property type="entry name" value="RIBONUCLEASE H2 SUBUNIT A"/>
    <property type="match status" value="1"/>
</dbReference>
<dbReference type="Proteomes" id="UP001597196">
    <property type="component" value="Unassembled WGS sequence"/>
</dbReference>
<evidence type="ECO:0000256" key="13">
    <source>
        <dbReference type="ARBA" id="ARBA00023211"/>
    </source>
</evidence>
<evidence type="ECO:0000256" key="16">
    <source>
        <dbReference type="RuleBase" id="RU003515"/>
    </source>
</evidence>
<evidence type="ECO:0000256" key="3">
    <source>
        <dbReference type="ARBA" id="ARBA00004065"/>
    </source>
</evidence>
<dbReference type="HAMAP" id="MF_00052_B">
    <property type="entry name" value="RNase_HII_B"/>
    <property type="match status" value="1"/>
</dbReference>
<protein>
    <recommendedName>
        <fullName evidence="7 14">Ribonuclease HII</fullName>
        <shortName evidence="14">RNase HII</shortName>
        <ecNumber evidence="6 14">3.1.26.4</ecNumber>
    </recommendedName>
</protein>
<dbReference type="EMBL" id="JBHTOC010000001">
    <property type="protein sequence ID" value="MFD1428800.1"/>
    <property type="molecule type" value="Genomic_DNA"/>
</dbReference>
<keyword evidence="10 14" id="KW-0479">Metal-binding</keyword>
<evidence type="ECO:0000256" key="9">
    <source>
        <dbReference type="ARBA" id="ARBA00022722"/>
    </source>
</evidence>